<evidence type="ECO:0000313" key="1">
    <source>
        <dbReference type="EMBL" id="AES74291.1"/>
    </source>
</evidence>
<protein>
    <submittedName>
        <fullName evidence="1 2">Uncharacterized protein</fullName>
    </submittedName>
</protein>
<evidence type="ECO:0000313" key="3">
    <source>
        <dbReference type="Proteomes" id="UP000002051"/>
    </source>
</evidence>
<accession>G7J8I2</accession>
<keyword evidence="3" id="KW-1185">Reference proteome</keyword>
<name>G7J8I2_MEDTR</name>
<organism evidence="1 3">
    <name type="scientific">Medicago truncatula</name>
    <name type="common">Barrel medic</name>
    <name type="synonym">Medicago tribuloides</name>
    <dbReference type="NCBI Taxonomy" id="3880"/>
    <lineage>
        <taxon>Eukaryota</taxon>
        <taxon>Viridiplantae</taxon>
        <taxon>Streptophyta</taxon>
        <taxon>Embryophyta</taxon>
        <taxon>Tracheophyta</taxon>
        <taxon>Spermatophyta</taxon>
        <taxon>Magnoliopsida</taxon>
        <taxon>eudicotyledons</taxon>
        <taxon>Gunneridae</taxon>
        <taxon>Pentapetalae</taxon>
        <taxon>rosids</taxon>
        <taxon>fabids</taxon>
        <taxon>Fabales</taxon>
        <taxon>Fabaceae</taxon>
        <taxon>Papilionoideae</taxon>
        <taxon>50 kb inversion clade</taxon>
        <taxon>NPAAA clade</taxon>
        <taxon>Hologalegina</taxon>
        <taxon>IRL clade</taxon>
        <taxon>Trifolieae</taxon>
        <taxon>Medicago</taxon>
    </lineage>
</organism>
<dbReference type="Proteomes" id="UP000002051">
    <property type="component" value="Chromosome 3"/>
</dbReference>
<evidence type="ECO:0000313" key="2">
    <source>
        <dbReference type="EnsemblPlants" id="AES74291"/>
    </source>
</evidence>
<dbReference type="AlphaFoldDB" id="G7J8I2"/>
<reference evidence="2" key="3">
    <citation type="submission" date="2015-04" db="UniProtKB">
        <authorList>
            <consortium name="EnsemblPlants"/>
        </authorList>
    </citation>
    <scope>IDENTIFICATION</scope>
    <source>
        <strain evidence="2">cv. Jemalong A17</strain>
    </source>
</reference>
<dbReference type="PaxDb" id="3880-AES74291"/>
<reference evidence="1 3" key="2">
    <citation type="journal article" date="2014" name="BMC Genomics">
        <title>An improved genome release (version Mt4.0) for the model legume Medicago truncatula.</title>
        <authorList>
            <person name="Tang H."/>
            <person name="Krishnakumar V."/>
            <person name="Bidwell S."/>
            <person name="Rosen B."/>
            <person name="Chan A."/>
            <person name="Zhou S."/>
            <person name="Gentzbittel L."/>
            <person name="Childs K.L."/>
            <person name="Yandell M."/>
            <person name="Gundlach H."/>
            <person name="Mayer K.F."/>
            <person name="Schwartz D.C."/>
            <person name="Town C.D."/>
        </authorList>
    </citation>
    <scope>GENOME REANNOTATION</scope>
    <source>
        <strain evidence="2 3">cv. Jemalong A17</strain>
    </source>
</reference>
<gene>
    <name evidence="1" type="ordered locus">MTR_3g117860</name>
</gene>
<sequence>MVKVHELRQDSFRVCETILAQLWLCVNLGLWDTGCCSLLNTECEGCFDAAIRVVLQSPKRKKKKRKGQNACSMAVATSWWSSSYHITIFNQVEHIEVPS</sequence>
<dbReference type="HOGENOM" id="CLU_2323936_0_0_1"/>
<dbReference type="EnsemblPlants" id="AES74291">
    <property type="protein sequence ID" value="AES74291"/>
    <property type="gene ID" value="MTR_3g117860"/>
</dbReference>
<dbReference type="EMBL" id="CM001219">
    <property type="protein sequence ID" value="AES74291.1"/>
    <property type="molecule type" value="Genomic_DNA"/>
</dbReference>
<reference evidence="1 3" key="1">
    <citation type="journal article" date="2011" name="Nature">
        <title>The Medicago genome provides insight into the evolution of rhizobial symbioses.</title>
        <authorList>
            <person name="Young N.D."/>
            <person name="Debelle F."/>
            <person name="Oldroyd G.E."/>
            <person name="Geurts R."/>
            <person name="Cannon S.B."/>
            <person name="Udvardi M.K."/>
            <person name="Benedito V.A."/>
            <person name="Mayer K.F."/>
            <person name="Gouzy J."/>
            <person name="Schoof H."/>
            <person name="Van de Peer Y."/>
            <person name="Proost S."/>
            <person name="Cook D.R."/>
            <person name="Meyers B.C."/>
            <person name="Spannagl M."/>
            <person name="Cheung F."/>
            <person name="De Mita S."/>
            <person name="Krishnakumar V."/>
            <person name="Gundlach H."/>
            <person name="Zhou S."/>
            <person name="Mudge J."/>
            <person name="Bharti A.K."/>
            <person name="Murray J.D."/>
            <person name="Naoumkina M.A."/>
            <person name="Rosen B."/>
            <person name="Silverstein K.A."/>
            <person name="Tang H."/>
            <person name="Rombauts S."/>
            <person name="Zhao P.X."/>
            <person name="Zhou P."/>
            <person name="Barbe V."/>
            <person name="Bardou P."/>
            <person name="Bechner M."/>
            <person name="Bellec A."/>
            <person name="Berger A."/>
            <person name="Berges H."/>
            <person name="Bidwell S."/>
            <person name="Bisseling T."/>
            <person name="Choisne N."/>
            <person name="Couloux A."/>
            <person name="Denny R."/>
            <person name="Deshpande S."/>
            <person name="Dai X."/>
            <person name="Doyle J.J."/>
            <person name="Dudez A.M."/>
            <person name="Farmer A.D."/>
            <person name="Fouteau S."/>
            <person name="Franken C."/>
            <person name="Gibelin C."/>
            <person name="Gish J."/>
            <person name="Goldstein S."/>
            <person name="Gonzalez A.J."/>
            <person name="Green P.J."/>
            <person name="Hallab A."/>
            <person name="Hartog M."/>
            <person name="Hua A."/>
            <person name="Humphray S.J."/>
            <person name="Jeong D.H."/>
            <person name="Jing Y."/>
            <person name="Jocker A."/>
            <person name="Kenton S.M."/>
            <person name="Kim D.J."/>
            <person name="Klee K."/>
            <person name="Lai H."/>
            <person name="Lang C."/>
            <person name="Lin S."/>
            <person name="Macmil S.L."/>
            <person name="Magdelenat G."/>
            <person name="Matthews L."/>
            <person name="McCorrison J."/>
            <person name="Monaghan E.L."/>
            <person name="Mun J.H."/>
            <person name="Najar F.Z."/>
            <person name="Nicholson C."/>
            <person name="Noirot C."/>
            <person name="O'Bleness M."/>
            <person name="Paule C.R."/>
            <person name="Poulain J."/>
            <person name="Prion F."/>
            <person name="Qin B."/>
            <person name="Qu C."/>
            <person name="Retzel E.F."/>
            <person name="Riddle C."/>
            <person name="Sallet E."/>
            <person name="Samain S."/>
            <person name="Samson N."/>
            <person name="Sanders I."/>
            <person name="Saurat O."/>
            <person name="Scarpelli C."/>
            <person name="Schiex T."/>
            <person name="Segurens B."/>
            <person name="Severin A.J."/>
            <person name="Sherrier D.J."/>
            <person name="Shi R."/>
            <person name="Sims S."/>
            <person name="Singer S.R."/>
            <person name="Sinharoy S."/>
            <person name="Sterck L."/>
            <person name="Viollet A."/>
            <person name="Wang B.B."/>
            <person name="Wang K."/>
            <person name="Wang M."/>
            <person name="Wang X."/>
            <person name="Warfsmann J."/>
            <person name="Weissenbach J."/>
            <person name="White D.D."/>
            <person name="White J.D."/>
            <person name="Wiley G.B."/>
            <person name="Wincker P."/>
            <person name="Xing Y."/>
            <person name="Yang L."/>
            <person name="Yao Z."/>
            <person name="Ying F."/>
            <person name="Zhai J."/>
            <person name="Zhou L."/>
            <person name="Zuber A."/>
            <person name="Denarie J."/>
            <person name="Dixon R.A."/>
            <person name="May G.D."/>
            <person name="Schwartz D.C."/>
            <person name="Rogers J."/>
            <person name="Quetier F."/>
            <person name="Town C.D."/>
            <person name="Roe B.A."/>
        </authorList>
    </citation>
    <scope>NUCLEOTIDE SEQUENCE [LARGE SCALE GENOMIC DNA]</scope>
    <source>
        <strain evidence="1">A17</strain>
        <strain evidence="2 3">cv. Jemalong A17</strain>
    </source>
</reference>
<proteinExistence type="predicted"/>
<dbReference type="STRING" id="3880.G7J8I2"/>